<evidence type="ECO:0000313" key="18">
    <source>
        <dbReference type="Proteomes" id="UP000295302"/>
    </source>
</evidence>
<evidence type="ECO:0000256" key="10">
    <source>
        <dbReference type="ARBA" id="ARBA00023136"/>
    </source>
</evidence>
<evidence type="ECO:0000256" key="7">
    <source>
        <dbReference type="ARBA" id="ARBA00022781"/>
    </source>
</evidence>
<dbReference type="InterPro" id="IPR028987">
    <property type="entry name" value="ATP_synth_B-like_membr_sf"/>
</dbReference>
<dbReference type="InterPro" id="IPR050059">
    <property type="entry name" value="ATP_synthase_B_chain"/>
</dbReference>
<dbReference type="Gene3D" id="1.20.5.620">
    <property type="entry name" value="F1F0 ATP synthase subunit B, membrane domain"/>
    <property type="match status" value="1"/>
</dbReference>
<dbReference type="CDD" id="cd06503">
    <property type="entry name" value="ATP-synt_Fo_b"/>
    <property type="match status" value="1"/>
</dbReference>
<keyword evidence="7 14" id="KW-0375">Hydrogen ion transport</keyword>
<dbReference type="PANTHER" id="PTHR33445">
    <property type="entry name" value="ATP SYNTHASE SUBUNIT B', CHLOROPLASTIC"/>
    <property type="match status" value="1"/>
</dbReference>
<dbReference type="HAMAP" id="MF_01398">
    <property type="entry name" value="ATP_synth_b_bprime"/>
    <property type="match status" value="1"/>
</dbReference>
<dbReference type="GO" id="GO:0045259">
    <property type="term" value="C:proton-transporting ATP synthase complex"/>
    <property type="evidence" value="ECO:0007669"/>
    <property type="project" value="UniProtKB-KW"/>
</dbReference>
<comment type="caution">
    <text evidence="17">The sequence shown here is derived from an EMBL/GenBank/DDBJ whole genome shotgun (WGS) entry which is preliminary data.</text>
</comment>
<comment type="subunit">
    <text evidence="13 14">F-type ATPases have 2 components, F(1) - the catalytic core - and F(0) - the membrane proton channel. F(1) has five subunits: alpha(3), beta(3), gamma(1), delta(1), epsilon(1). F(0) has three main subunits: a(1), b(2) and c(10-14). The alpha and beta chains form an alternating ring which encloses part of the gamma chain. F(1) is attached to F(0) by a central stalk formed by the gamma and epsilon chains, while a peripheral stalk is formed by the delta and b chains.</text>
</comment>
<evidence type="ECO:0000256" key="16">
    <source>
        <dbReference type="SAM" id="Coils"/>
    </source>
</evidence>
<gene>
    <name evidence="14" type="primary">atpF</name>
    <name evidence="17" type="ORF">E1286_09045</name>
</gene>
<keyword evidence="6 14" id="KW-0812">Transmembrane</keyword>
<keyword evidence="5 14" id="KW-0138">CF(0)</keyword>
<evidence type="ECO:0000256" key="15">
    <source>
        <dbReference type="RuleBase" id="RU003848"/>
    </source>
</evidence>
<feature type="coiled-coil region" evidence="16">
    <location>
        <begin position="73"/>
        <end position="111"/>
    </location>
</feature>
<keyword evidence="11 14" id="KW-0066">ATP synthesis</keyword>
<evidence type="ECO:0000256" key="11">
    <source>
        <dbReference type="ARBA" id="ARBA00023310"/>
    </source>
</evidence>
<evidence type="ECO:0000256" key="12">
    <source>
        <dbReference type="ARBA" id="ARBA00025198"/>
    </source>
</evidence>
<comment type="function">
    <text evidence="14">Component of the F(0) channel, it forms part of the peripheral stalk, linking F(1) to F(0).</text>
</comment>
<dbReference type="OrthoDB" id="5243563at2"/>
<keyword evidence="9 14" id="KW-0406">Ion transport</keyword>
<evidence type="ECO:0000256" key="13">
    <source>
        <dbReference type="ARBA" id="ARBA00025830"/>
    </source>
</evidence>
<accession>A0A4R4Z882</accession>
<keyword evidence="16" id="KW-0175">Coiled coil</keyword>
<evidence type="ECO:0000256" key="1">
    <source>
        <dbReference type="ARBA" id="ARBA00004162"/>
    </source>
</evidence>
<evidence type="ECO:0000256" key="14">
    <source>
        <dbReference type="HAMAP-Rule" id="MF_01398"/>
    </source>
</evidence>
<dbReference type="SUPFAM" id="SSF81573">
    <property type="entry name" value="F1F0 ATP synthase subunit B, membrane domain"/>
    <property type="match status" value="1"/>
</dbReference>
<evidence type="ECO:0000256" key="8">
    <source>
        <dbReference type="ARBA" id="ARBA00022989"/>
    </source>
</evidence>
<comment type="similarity">
    <text evidence="2 14 15">Belongs to the ATPase B chain family.</text>
</comment>
<dbReference type="GO" id="GO:0005886">
    <property type="term" value="C:plasma membrane"/>
    <property type="evidence" value="ECO:0007669"/>
    <property type="project" value="UniProtKB-SubCell"/>
</dbReference>
<keyword evidence="18" id="KW-1185">Reference proteome</keyword>
<feature type="transmembrane region" description="Helical" evidence="14">
    <location>
        <begin position="34"/>
        <end position="52"/>
    </location>
</feature>
<evidence type="ECO:0000256" key="2">
    <source>
        <dbReference type="ARBA" id="ARBA00005513"/>
    </source>
</evidence>
<keyword evidence="3 14" id="KW-0813">Transport</keyword>
<dbReference type="GO" id="GO:0046933">
    <property type="term" value="F:proton-transporting ATP synthase activity, rotational mechanism"/>
    <property type="evidence" value="ECO:0007669"/>
    <property type="project" value="UniProtKB-UniRule"/>
</dbReference>
<dbReference type="GO" id="GO:0046961">
    <property type="term" value="F:proton-transporting ATPase activity, rotational mechanism"/>
    <property type="evidence" value="ECO:0007669"/>
    <property type="project" value="TreeGrafter"/>
</dbReference>
<dbReference type="Proteomes" id="UP000295302">
    <property type="component" value="Unassembled WGS sequence"/>
</dbReference>
<dbReference type="NCBIfam" id="NF004412">
    <property type="entry name" value="PRK05759.1-3"/>
    <property type="match status" value="1"/>
</dbReference>
<keyword evidence="4 14" id="KW-1003">Cell membrane</keyword>
<evidence type="ECO:0000256" key="6">
    <source>
        <dbReference type="ARBA" id="ARBA00022692"/>
    </source>
</evidence>
<evidence type="ECO:0000256" key="9">
    <source>
        <dbReference type="ARBA" id="ARBA00023065"/>
    </source>
</evidence>
<dbReference type="InterPro" id="IPR002146">
    <property type="entry name" value="ATP_synth_b/b'su_bac/chlpt"/>
</dbReference>
<comment type="function">
    <text evidence="12 14">F(1)F(0) ATP synthase produces ATP from ADP in the presence of a proton or sodium gradient. F-type ATPases consist of two structural domains, F(1) containing the extramembraneous catalytic core and F(0) containing the membrane proton channel, linked together by a central stalk and a peripheral stalk. During catalysis, ATP synthesis in the catalytic domain of F(1) is coupled via a rotary mechanism of the central stalk subunits to proton translocation.</text>
</comment>
<keyword evidence="10 14" id="KW-0472">Membrane</keyword>
<dbReference type="AlphaFoldDB" id="A0A4R4Z882"/>
<evidence type="ECO:0000256" key="5">
    <source>
        <dbReference type="ARBA" id="ARBA00022547"/>
    </source>
</evidence>
<proteinExistence type="inferred from homology"/>
<evidence type="ECO:0000313" key="17">
    <source>
        <dbReference type="EMBL" id="TDD52392.1"/>
    </source>
</evidence>
<evidence type="ECO:0000256" key="4">
    <source>
        <dbReference type="ARBA" id="ARBA00022475"/>
    </source>
</evidence>
<name>A0A4R4Z882_9ACTN</name>
<dbReference type="Pfam" id="PF00430">
    <property type="entry name" value="ATP-synt_B"/>
    <property type="match status" value="1"/>
</dbReference>
<dbReference type="EMBL" id="SMKQ01000017">
    <property type="protein sequence ID" value="TDD52392.1"/>
    <property type="molecule type" value="Genomic_DNA"/>
</dbReference>
<keyword evidence="8 14" id="KW-1133">Transmembrane helix</keyword>
<protein>
    <recommendedName>
        <fullName evidence="14">ATP synthase subunit b</fullName>
    </recommendedName>
    <alternativeName>
        <fullName evidence="14">ATP synthase F(0) sector subunit b</fullName>
    </alternativeName>
    <alternativeName>
        <fullName evidence="14">ATPase subunit I</fullName>
    </alternativeName>
    <alternativeName>
        <fullName evidence="14">F-type ATPase subunit b</fullName>
        <shortName evidence="14">F-ATPase subunit b</shortName>
    </alternativeName>
</protein>
<comment type="subcellular location">
    <subcellularLocation>
        <location evidence="1 14">Cell membrane</location>
        <topology evidence="1 14">Single-pass membrane protein</topology>
    </subcellularLocation>
</comment>
<dbReference type="InterPro" id="IPR005864">
    <property type="entry name" value="ATP_synth_F0_bsu_bac"/>
</dbReference>
<organism evidence="17 18">
    <name type="scientific">Nonomuraea terrae</name>
    <dbReference type="NCBI Taxonomy" id="2530383"/>
    <lineage>
        <taxon>Bacteria</taxon>
        <taxon>Bacillati</taxon>
        <taxon>Actinomycetota</taxon>
        <taxon>Actinomycetes</taxon>
        <taxon>Streptosporangiales</taxon>
        <taxon>Streptosporangiaceae</taxon>
        <taxon>Nonomuraea</taxon>
    </lineage>
</organism>
<sequence>MYVGNSLRVGPVTTLLTKGPFVNPLLPDNYYEPLVGLATFLITLFIIDKLLVPRFQKTLAERADAIDGGIMRAEEAQAEARILQRQYHEQLEEARRGAALLREEAREQGAQIRAELRAQAQAEARHLIETAHAQIEADRQAAFAQIRTEIGRLSTDLADRIIGESLEEDVRRTGIVERFLDELENRTVS</sequence>
<reference evidence="17 18" key="1">
    <citation type="submission" date="2019-03" db="EMBL/GenBank/DDBJ databases">
        <title>Draft genome sequences of novel Actinobacteria.</title>
        <authorList>
            <person name="Sahin N."/>
            <person name="Ay H."/>
            <person name="Saygin H."/>
        </authorList>
    </citation>
    <scope>NUCLEOTIDE SEQUENCE [LARGE SCALE GENOMIC DNA]</scope>
    <source>
        <strain evidence="17 18">CH32</strain>
    </source>
</reference>
<dbReference type="NCBIfam" id="TIGR01144">
    <property type="entry name" value="ATP_synt_b"/>
    <property type="match status" value="1"/>
</dbReference>
<dbReference type="PANTHER" id="PTHR33445:SF1">
    <property type="entry name" value="ATP SYNTHASE SUBUNIT B"/>
    <property type="match status" value="1"/>
</dbReference>
<evidence type="ECO:0000256" key="3">
    <source>
        <dbReference type="ARBA" id="ARBA00022448"/>
    </source>
</evidence>